<dbReference type="GO" id="GO:0016020">
    <property type="term" value="C:membrane"/>
    <property type="evidence" value="ECO:0007669"/>
    <property type="project" value="UniProtKB-SubCell"/>
</dbReference>
<dbReference type="SMART" id="SM00304">
    <property type="entry name" value="HAMP"/>
    <property type="match status" value="1"/>
</dbReference>
<feature type="domain" description="HAMP" evidence="10">
    <location>
        <begin position="212"/>
        <end position="266"/>
    </location>
</feature>
<feature type="transmembrane region" description="Helical" evidence="8">
    <location>
        <begin position="191"/>
        <end position="215"/>
    </location>
</feature>
<organism evidence="11 12">
    <name type="scientific">Photobacterium sp. (strain ATCC 43367)</name>
    <dbReference type="NCBI Taxonomy" id="379097"/>
    <lineage>
        <taxon>Bacteria</taxon>
        <taxon>Pseudomonadati</taxon>
        <taxon>Pseudomonadota</taxon>
        <taxon>Gammaproteobacteria</taxon>
        <taxon>Vibrionales</taxon>
        <taxon>Vibrionaceae</taxon>
        <taxon>Vibrio</taxon>
        <taxon>Vibrio oreintalis group</taxon>
    </lineage>
</organism>
<dbReference type="PROSITE" id="PS50885">
    <property type="entry name" value="HAMP"/>
    <property type="match status" value="1"/>
</dbReference>
<evidence type="ECO:0000313" key="12">
    <source>
        <dbReference type="Proteomes" id="UP000030451"/>
    </source>
</evidence>
<evidence type="ECO:0000256" key="6">
    <source>
        <dbReference type="ARBA" id="ARBA00029447"/>
    </source>
</evidence>
<evidence type="ECO:0000256" key="1">
    <source>
        <dbReference type="ARBA" id="ARBA00004141"/>
    </source>
</evidence>
<dbReference type="CDD" id="cd11386">
    <property type="entry name" value="MCP_signal"/>
    <property type="match status" value="1"/>
</dbReference>
<accession>A0A0A5HXD5</accession>
<comment type="similarity">
    <text evidence="6">Belongs to the methyl-accepting chemotaxis (MCP) protein family.</text>
</comment>
<dbReference type="EMBL" id="JRWP01000028">
    <property type="protein sequence ID" value="KGY08149.1"/>
    <property type="molecule type" value="Genomic_DNA"/>
</dbReference>
<dbReference type="STRING" id="379097.SE23_18620"/>
<dbReference type="GO" id="GO:0007165">
    <property type="term" value="P:signal transduction"/>
    <property type="evidence" value="ECO:0007669"/>
    <property type="project" value="UniProtKB-KW"/>
</dbReference>
<name>A0A0A5HXD5_PHOS4</name>
<dbReference type="PRINTS" id="PR00260">
    <property type="entry name" value="CHEMTRNSDUCR"/>
</dbReference>
<dbReference type="Pfam" id="PF00672">
    <property type="entry name" value="HAMP"/>
    <property type="match status" value="1"/>
</dbReference>
<evidence type="ECO:0000256" key="8">
    <source>
        <dbReference type="SAM" id="Phobius"/>
    </source>
</evidence>
<keyword evidence="2 8" id="KW-0812">Transmembrane</keyword>
<dbReference type="GO" id="GO:0004888">
    <property type="term" value="F:transmembrane signaling receptor activity"/>
    <property type="evidence" value="ECO:0007669"/>
    <property type="project" value="InterPro"/>
</dbReference>
<dbReference type="PANTHER" id="PTHR32089:SF119">
    <property type="entry name" value="METHYL-ACCEPTING CHEMOTAXIS PROTEIN CTPL"/>
    <property type="match status" value="1"/>
</dbReference>
<dbReference type="PANTHER" id="PTHR32089">
    <property type="entry name" value="METHYL-ACCEPTING CHEMOTAXIS PROTEIN MCPB"/>
    <property type="match status" value="1"/>
</dbReference>
<dbReference type="SUPFAM" id="SSF58104">
    <property type="entry name" value="Methyl-accepting chemotaxis protein (MCP) signaling domain"/>
    <property type="match status" value="1"/>
</dbReference>
<dbReference type="FunFam" id="1.10.287.950:FF:000001">
    <property type="entry name" value="Methyl-accepting chemotaxis sensory transducer"/>
    <property type="match status" value="1"/>
</dbReference>
<evidence type="ECO:0000259" key="10">
    <source>
        <dbReference type="PROSITE" id="PS50885"/>
    </source>
</evidence>
<dbReference type="Pfam" id="PF00015">
    <property type="entry name" value="MCPsignal"/>
    <property type="match status" value="1"/>
</dbReference>
<keyword evidence="3 8" id="KW-1133">Transmembrane helix</keyword>
<evidence type="ECO:0000313" key="11">
    <source>
        <dbReference type="EMBL" id="KGY08149.1"/>
    </source>
</evidence>
<evidence type="ECO:0000256" key="7">
    <source>
        <dbReference type="PROSITE-ProRule" id="PRU00284"/>
    </source>
</evidence>
<evidence type="ECO:0000256" key="5">
    <source>
        <dbReference type="ARBA" id="ARBA00023224"/>
    </source>
</evidence>
<dbReference type="InterPro" id="IPR004089">
    <property type="entry name" value="MCPsignal_dom"/>
</dbReference>
<protein>
    <submittedName>
        <fullName evidence="11">Chemotaxis protein</fullName>
    </submittedName>
</protein>
<dbReference type="Proteomes" id="UP000030451">
    <property type="component" value="Unassembled WGS sequence"/>
</dbReference>
<dbReference type="InterPro" id="IPR003660">
    <property type="entry name" value="HAMP_dom"/>
</dbReference>
<dbReference type="PROSITE" id="PS50111">
    <property type="entry name" value="CHEMOTAXIS_TRANSDUC_2"/>
    <property type="match status" value="1"/>
</dbReference>
<evidence type="ECO:0000256" key="3">
    <source>
        <dbReference type="ARBA" id="ARBA00022989"/>
    </source>
</evidence>
<dbReference type="CDD" id="cd06225">
    <property type="entry name" value="HAMP"/>
    <property type="match status" value="1"/>
</dbReference>
<reference evidence="11 12" key="1">
    <citation type="submission" date="2014-10" db="EMBL/GenBank/DDBJ databases">
        <title>Genome sequencing of Vibrio sinaloensis T08.</title>
        <authorList>
            <person name="Chan K.-G."/>
            <person name="Mohamad N.I."/>
        </authorList>
    </citation>
    <scope>NUCLEOTIDE SEQUENCE [LARGE SCALE GENOMIC DNA]</scope>
    <source>
        <strain evidence="11 12">T08</strain>
    </source>
</reference>
<evidence type="ECO:0000256" key="2">
    <source>
        <dbReference type="ARBA" id="ARBA00022692"/>
    </source>
</evidence>
<evidence type="ECO:0000256" key="4">
    <source>
        <dbReference type="ARBA" id="ARBA00023136"/>
    </source>
</evidence>
<comment type="subcellular location">
    <subcellularLocation>
        <location evidence="1">Membrane</location>
        <topology evidence="1">Multi-pass membrane protein</topology>
    </subcellularLocation>
</comment>
<proteinExistence type="inferred from homology"/>
<comment type="caution">
    <text evidence="11">The sequence shown here is derived from an EMBL/GenBank/DDBJ whole genome shotgun (WGS) entry which is preliminary data.</text>
</comment>
<dbReference type="GO" id="GO:0006935">
    <property type="term" value="P:chemotaxis"/>
    <property type="evidence" value="ECO:0007669"/>
    <property type="project" value="InterPro"/>
</dbReference>
<dbReference type="AlphaFoldDB" id="A0A0A5HXD5"/>
<dbReference type="SMART" id="SM00283">
    <property type="entry name" value="MA"/>
    <property type="match status" value="1"/>
</dbReference>
<dbReference type="RefSeq" id="WP_038191566.1">
    <property type="nucleotide sequence ID" value="NZ_JRWP01000028.1"/>
</dbReference>
<keyword evidence="4 8" id="KW-0472">Membrane</keyword>
<keyword evidence="5 7" id="KW-0807">Transducer</keyword>
<sequence length="543" mass="59687">MIQLSISKKMLLPMLVILTSVVASSSVSYLQSSQQAFLNAQLNNVVQPSIDSLQDAYRDLYQVMVAANGVAQAQTQAEVKYHQNEFADNAYKAEPRMAKLKTLFEHNILPAQQLSDLNTLLSATRSWVSLYEPMIDQPELAARYYESNAAEFSRQFKIIRKQLKIISNSIDEQQARLKQRVEESIVTNERVVIVSMIVTLLTVLLTIWTTMRFIVHPINRIEAAMADIARGEGDLSRRLDVISRDELGSLAESFNVFVAKIQQTVTHVMGSSAKVKHAANGLKQATANTTEFSQSQHRESEMVATAVNEMQATSHNVSQHANEAAQFSRQASSETENIHLTIEQALDSISELSEQISQASEVVNLLNVDVSHIASVLDVIRDIADQTNLLALNAAIEAARAGEQGRGFAVVADEVRSLAGRTQQSTGEIQTMIERLQSGATSAVGAMQSSQTSSQKTIAIANSASQSLNVIRDSIEKINQMNTEIAAAATQQSAVSEEINQNIQQIASNNREMVQMLNHADELCGQLGAESDELNRQVDEFKV</sequence>
<feature type="domain" description="Methyl-accepting transducer" evidence="9">
    <location>
        <begin position="271"/>
        <end position="507"/>
    </location>
</feature>
<dbReference type="OrthoDB" id="2489132at2"/>
<gene>
    <name evidence="11" type="ORF">NM06_14055</name>
</gene>
<dbReference type="Gene3D" id="1.10.287.950">
    <property type="entry name" value="Methyl-accepting chemotaxis protein"/>
    <property type="match status" value="1"/>
</dbReference>
<evidence type="ECO:0000259" key="9">
    <source>
        <dbReference type="PROSITE" id="PS50111"/>
    </source>
</evidence>
<dbReference type="InterPro" id="IPR004090">
    <property type="entry name" value="Chemotax_Me-accpt_rcpt"/>
</dbReference>